<accession>A0A8B4S414</accession>
<organism evidence="1 2">
    <name type="scientific">Comamonas testosteroni</name>
    <name type="common">Pseudomonas testosteroni</name>
    <dbReference type="NCBI Taxonomy" id="285"/>
    <lineage>
        <taxon>Bacteria</taxon>
        <taxon>Pseudomonadati</taxon>
        <taxon>Pseudomonadota</taxon>
        <taxon>Betaproteobacteria</taxon>
        <taxon>Burkholderiales</taxon>
        <taxon>Comamonadaceae</taxon>
        <taxon>Comamonas</taxon>
    </lineage>
</organism>
<dbReference type="AlphaFoldDB" id="A0A8B4S414"/>
<dbReference type="RefSeq" id="WP_003075067.1">
    <property type="nucleotide sequence ID" value="NZ_BBJZ01000021.1"/>
</dbReference>
<protein>
    <submittedName>
        <fullName evidence="1">Uncharacterized protein</fullName>
    </submittedName>
</protein>
<evidence type="ECO:0000313" key="1">
    <source>
        <dbReference type="EMBL" id="SUY77902.1"/>
    </source>
</evidence>
<comment type="caution">
    <text evidence="1">The sequence shown here is derived from an EMBL/GenBank/DDBJ whole genome shotgun (WGS) entry which is preliminary data.</text>
</comment>
<dbReference type="GeneID" id="63999079"/>
<keyword evidence="2" id="KW-1185">Reference proteome</keyword>
<sequence length="120" mass="13455">MASYRLGLRSQEWLHRREAEIEEAQATGLHIQGLVTLKQILQDYVSDAKGIVAWGRSKTADITRLQKAKLARRDARHLRAIDFIEYARWRRTEEDAGPATVLNDIVCLNTGGIAQGVEAG</sequence>
<name>A0A8B4S414_COMTE</name>
<reference evidence="1 2" key="1">
    <citation type="submission" date="2018-06" db="EMBL/GenBank/DDBJ databases">
        <authorList>
            <consortium name="Pathogen Informatics"/>
            <person name="Doyle S."/>
        </authorList>
    </citation>
    <scope>NUCLEOTIDE SEQUENCE [LARGE SCALE GENOMIC DNA]</scope>
    <source>
        <strain evidence="1 2">NCTC10698</strain>
    </source>
</reference>
<gene>
    <name evidence="1" type="ORF">NCTC10698_02811</name>
</gene>
<dbReference type="Proteomes" id="UP000255070">
    <property type="component" value="Unassembled WGS sequence"/>
</dbReference>
<evidence type="ECO:0000313" key="2">
    <source>
        <dbReference type="Proteomes" id="UP000255070"/>
    </source>
</evidence>
<proteinExistence type="predicted"/>
<dbReference type="EMBL" id="UFXL01000001">
    <property type="protein sequence ID" value="SUY77902.1"/>
    <property type="molecule type" value="Genomic_DNA"/>
</dbReference>